<dbReference type="Pfam" id="PF00266">
    <property type="entry name" value="Aminotran_5"/>
    <property type="match status" value="1"/>
</dbReference>
<dbReference type="InterPro" id="IPR015422">
    <property type="entry name" value="PyrdxlP-dep_Trfase_small"/>
</dbReference>
<dbReference type="InterPro" id="IPR000192">
    <property type="entry name" value="Aminotrans_V_dom"/>
</dbReference>
<evidence type="ECO:0000313" key="5">
    <source>
        <dbReference type="Proteomes" id="UP000433089"/>
    </source>
</evidence>
<protein>
    <submittedName>
        <fullName evidence="4">Aminotransferase class v</fullName>
    </submittedName>
</protein>
<dbReference type="PANTHER" id="PTHR43586">
    <property type="entry name" value="CYSTEINE DESULFURASE"/>
    <property type="match status" value="1"/>
</dbReference>
<proteinExistence type="predicted"/>
<evidence type="ECO:0000256" key="2">
    <source>
        <dbReference type="ARBA" id="ARBA00022898"/>
    </source>
</evidence>
<dbReference type="Proteomes" id="UP000433089">
    <property type="component" value="Unassembled WGS sequence"/>
</dbReference>
<gene>
    <name evidence="4" type="ORF">BACI348_50485</name>
</gene>
<keyword evidence="4" id="KW-0032">Aminotransferase</keyword>
<feature type="domain" description="Aminotransferase class V" evidence="3">
    <location>
        <begin position="37"/>
        <end position="418"/>
    </location>
</feature>
<evidence type="ECO:0000313" key="4">
    <source>
        <dbReference type="EMBL" id="VXC18676.1"/>
    </source>
</evidence>
<comment type="cofactor">
    <cofactor evidence="1">
        <name>pyridoxal 5'-phosphate</name>
        <dbReference type="ChEBI" id="CHEBI:597326"/>
    </cofactor>
</comment>
<keyword evidence="2" id="KW-0663">Pyridoxal phosphate</keyword>
<dbReference type="AlphaFoldDB" id="A0A653WIA2"/>
<dbReference type="RefSeq" id="WP_236551986.1">
    <property type="nucleotide sequence ID" value="NZ_LR732831.1"/>
</dbReference>
<dbReference type="SUPFAM" id="SSF53383">
    <property type="entry name" value="PLP-dependent transferases"/>
    <property type="match status" value="1"/>
</dbReference>
<sequence>MLNDYKVGKLMDQQLLKELREKFSFLSFDPDYGERLFFDNSGGSLRLKEAIKVKEKIDLLPDCPERYHQRATDLNDMMDKCKNDVLSVMFGAESGSLITDLTASQAMFKMVSTIIENVEGTNAVTTNIEHPSAYDSLEFYCQKNNKEFRVAKANVNTGFVDPEAIADKIDENTILLSVIASSNISGNIMDLEGMIKAARKKKPDLYIIVDAVQHMPHGTLHVEKLGIDGANFAPYKFMASRGIGFAYVSDRLSKLPHQKLIAKDDREWELGSPTPSLFASMSAVIDYVCWLGSYDSIGEMSRREKYLKGMKKIVLHERALLHRLLEGSDQIEGLRYMKNVKVFADDPDLTKRDLIVAMGIQGIEDEQLRKDYQDRGITVYERVNTSVYSKRILEAIGLTGAIRVSPFHCHTEEDIDQFLCVTKELSETKRMSKLIN</sequence>
<dbReference type="InterPro" id="IPR015424">
    <property type="entry name" value="PyrdxlP-dep_Trfase"/>
</dbReference>
<organism evidence="4 5">
    <name type="scientific">Bacillus altitudinis</name>
    <dbReference type="NCBI Taxonomy" id="293387"/>
    <lineage>
        <taxon>Bacteria</taxon>
        <taxon>Bacillati</taxon>
        <taxon>Bacillota</taxon>
        <taxon>Bacilli</taxon>
        <taxon>Bacillales</taxon>
        <taxon>Bacillaceae</taxon>
        <taxon>Bacillus</taxon>
    </lineage>
</organism>
<name>A0A653WIA2_BACAB</name>
<dbReference type="PANTHER" id="PTHR43586:SF8">
    <property type="entry name" value="CYSTEINE DESULFURASE 1, CHLOROPLASTIC"/>
    <property type="match status" value="1"/>
</dbReference>
<dbReference type="Gene3D" id="3.40.640.10">
    <property type="entry name" value="Type I PLP-dependent aspartate aminotransferase-like (Major domain)"/>
    <property type="match status" value="1"/>
</dbReference>
<keyword evidence="4" id="KW-0808">Transferase</keyword>
<evidence type="ECO:0000259" key="3">
    <source>
        <dbReference type="Pfam" id="PF00266"/>
    </source>
</evidence>
<dbReference type="InterPro" id="IPR015421">
    <property type="entry name" value="PyrdxlP-dep_Trfase_major"/>
</dbReference>
<dbReference type="GO" id="GO:0008483">
    <property type="term" value="F:transaminase activity"/>
    <property type="evidence" value="ECO:0007669"/>
    <property type="project" value="UniProtKB-KW"/>
</dbReference>
<evidence type="ECO:0000256" key="1">
    <source>
        <dbReference type="ARBA" id="ARBA00001933"/>
    </source>
</evidence>
<reference evidence="4 5" key="1">
    <citation type="submission" date="2019-10" db="EMBL/GenBank/DDBJ databases">
        <authorList>
            <person name="Karimi E."/>
        </authorList>
    </citation>
    <scope>NUCLEOTIDE SEQUENCE [LARGE SCALE GENOMIC DNA]</scope>
    <source>
        <strain evidence="4">Bacillus sp. 348</strain>
    </source>
</reference>
<dbReference type="Gene3D" id="3.90.1150.10">
    <property type="entry name" value="Aspartate Aminotransferase, domain 1"/>
    <property type="match status" value="1"/>
</dbReference>
<dbReference type="EMBL" id="CABWLH010000010">
    <property type="protein sequence ID" value="VXC18676.1"/>
    <property type="molecule type" value="Genomic_DNA"/>
</dbReference>
<accession>A0A653WIA2</accession>